<evidence type="ECO:0000313" key="8">
    <source>
        <dbReference type="EMBL" id="KZX10113.1"/>
    </source>
</evidence>
<accession>A0A165Z123</accession>
<organism evidence="8 9">
    <name type="scientific">Methanobrevibacter filiformis</name>
    <dbReference type="NCBI Taxonomy" id="55758"/>
    <lineage>
        <taxon>Archaea</taxon>
        <taxon>Methanobacteriati</taxon>
        <taxon>Methanobacteriota</taxon>
        <taxon>Methanomada group</taxon>
        <taxon>Methanobacteria</taxon>
        <taxon>Methanobacteriales</taxon>
        <taxon>Methanobacteriaceae</taxon>
        <taxon>Methanobrevibacter</taxon>
    </lineage>
</organism>
<protein>
    <submittedName>
        <fullName evidence="8">Fumarate hydratase</fullName>
    </submittedName>
</protein>
<evidence type="ECO:0000256" key="1">
    <source>
        <dbReference type="ARBA" id="ARBA00008876"/>
    </source>
</evidence>
<dbReference type="EMBL" id="LWMT01000286">
    <property type="protein sequence ID" value="KZX10113.1"/>
    <property type="molecule type" value="Genomic_DNA"/>
</dbReference>
<dbReference type="OrthoDB" id="371925at2157"/>
<keyword evidence="5" id="KW-0411">Iron-sulfur</keyword>
<comment type="similarity">
    <text evidence="1">Belongs to the class-I fumarase family.</text>
</comment>
<dbReference type="RefSeq" id="WP_066973975.1">
    <property type="nucleotide sequence ID" value="NZ_LWMT01000286.1"/>
</dbReference>
<dbReference type="InterPro" id="IPR004646">
    <property type="entry name" value="Fe-S_hydro-lyase_TtdA-typ_cat"/>
</dbReference>
<dbReference type="GO" id="GO:0046872">
    <property type="term" value="F:metal ion binding"/>
    <property type="evidence" value="ECO:0007669"/>
    <property type="project" value="UniProtKB-KW"/>
</dbReference>
<evidence type="ECO:0000313" key="9">
    <source>
        <dbReference type="Proteomes" id="UP000077066"/>
    </source>
</evidence>
<keyword evidence="4" id="KW-0408">Iron</keyword>
<dbReference type="Pfam" id="PF05681">
    <property type="entry name" value="Fumerase"/>
    <property type="match status" value="1"/>
</dbReference>
<evidence type="ECO:0000256" key="6">
    <source>
        <dbReference type="ARBA" id="ARBA00023239"/>
    </source>
</evidence>
<evidence type="ECO:0000256" key="5">
    <source>
        <dbReference type="ARBA" id="ARBA00023014"/>
    </source>
</evidence>
<proteinExistence type="inferred from homology"/>
<keyword evidence="3" id="KW-0479">Metal-binding</keyword>
<dbReference type="Proteomes" id="UP000077066">
    <property type="component" value="Unassembled WGS sequence"/>
</dbReference>
<sequence>MTNLIKKVENAVIRASTTYHKDRISAFKLAYEKETNENAIWALDLMLKNMEIANKNKLALCDDTGIPHVFIEIGKESNGINGEFIEDIKKGIDNGLKNLPARPMAVKGNDIERIEQSKGLFSKPEKLAPPSFIIDSCEGEDIFIHILLLGGGPEIRSKTYRVFHKRDHNNIFNDTIEWLKKSLPLLGCTPTIPAIGIGRTHYEANSLLIKSLALGNLDKQTTLENRLTCEVNKFNIGPMGLGGDTTALGSFINIGPQRASGVRISAIRPCCFVDPRVSSFKL</sequence>
<evidence type="ECO:0000256" key="4">
    <source>
        <dbReference type="ARBA" id="ARBA00023004"/>
    </source>
</evidence>
<keyword evidence="6" id="KW-0456">Lyase</keyword>
<dbReference type="GO" id="GO:0051539">
    <property type="term" value="F:4 iron, 4 sulfur cluster binding"/>
    <property type="evidence" value="ECO:0007669"/>
    <property type="project" value="UniProtKB-KW"/>
</dbReference>
<evidence type="ECO:0000256" key="3">
    <source>
        <dbReference type="ARBA" id="ARBA00022723"/>
    </source>
</evidence>
<feature type="domain" description="Fe-S hydro-lyase tartrate dehydratase alpha-type catalytic" evidence="7">
    <location>
        <begin position="6"/>
        <end position="274"/>
    </location>
</feature>
<gene>
    <name evidence="8" type="ORF">MBFIL_18920</name>
</gene>
<dbReference type="AlphaFoldDB" id="A0A165Z123"/>
<evidence type="ECO:0000259" key="7">
    <source>
        <dbReference type="Pfam" id="PF05681"/>
    </source>
</evidence>
<keyword evidence="9" id="KW-1185">Reference proteome</keyword>
<dbReference type="GO" id="GO:0016829">
    <property type="term" value="F:lyase activity"/>
    <property type="evidence" value="ECO:0007669"/>
    <property type="project" value="UniProtKB-KW"/>
</dbReference>
<dbReference type="NCBIfam" id="TIGR00722">
    <property type="entry name" value="ttdA_fumA_fumB"/>
    <property type="match status" value="1"/>
</dbReference>
<comment type="caution">
    <text evidence="8">The sequence shown here is derived from an EMBL/GenBank/DDBJ whole genome shotgun (WGS) entry which is preliminary data.</text>
</comment>
<name>A0A165Z123_9EURY</name>
<dbReference type="PANTHER" id="PTHR43351:SF2">
    <property type="entry name" value="L(+)-TARTRATE DEHYDRATASE SUBUNIT BETA-RELATED"/>
    <property type="match status" value="1"/>
</dbReference>
<reference evidence="8 9" key="1">
    <citation type="submission" date="2016-04" db="EMBL/GenBank/DDBJ databases">
        <title>Genome sequence of Methanobrevibacter filiformis DSM 11501.</title>
        <authorList>
            <person name="Poehlein A."/>
            <person name="Seedorf H."/>
            <person name="Daniel R."/>
        </authorList>
    </citation>
    <scope>NUCLEOTIDE SEQUENCE [LARGE SCALE GENOMIC DNA]</scope>
    <source>
        <strain evidence="8 9">DSM 11501</strain>
    </source>
</reference>
<dbReference type="PANTHER" id="PTHR43351">
    <property type="entry name" value="L(+)-TARTRATE DEHYDRATASE SUBUNIT BETA"/>
    <property type="match status" value="1"/>
</dbReference>
<evidence type="ECO:0000256" key="2">
    <source>
        <dbReference type="ARBA" id="ARBA00022485"/>
    </source>
</evidence>
<dbReference type="STRING" id="55758.MBFIL_18920"/>
<dbReference type="PATRIC" id="fig|55758.3.peg.2110"/>
<keyword evidence="2" id="KW-0004">4Fe-4S</keyword>